<evidence type="ECO:0000256" key="1">
    <source>
        <dbReference type="SAM" id="Coils"/>
    </source>
</evidence>
<dbReference type="SUPFAM" id="SSF101262">
    <property type="entry name" value="Methenyltetrahydrofolate cyclohydrolase-like"/>
    <property type="match status" value="1"/>
</dbReference>
<dbReference type="Pfam" id="PF04961">
    <property type="entry name" value="FTCD_C"/>
    <property type="match status" value="1"/>
</dbReference>
<evidence type="ECO:0000313" key="4">
    <source>
        <dbReference type="Proteomes" id="UP000628463"/>
    </source>
</evidence>
<accession>A0ABR7FYP0</accession>
<proteinExistence type="predicted"/>
<dbReference type="EMBL" id="JACOPD010000003">
    <property type="protein sequence ID" value="MBC5680291.1"/>
    <property type="molecule type" value="Genomic_DNA"/>
</dbReference>
<protein>
    <submittedName>
        <fullName evidence="3">Cyclodeaminase/cyclohydrolase family protein</fullName>
    </submittedName>
</protein>
<feature type="coiled-coil region" evidence="1">
    <location>
        <begin position="43"/>
        <end position="77"/>
    </location>
</feature>
<keyword evidence="4" id="KW-1185">Reference proteome</keyword>
<evidence type="ECO:0000313" key="3">
    <source>
        <dbReference type="EMBL" id="MBC5680291.1"/>
    </source>
</evidence>
<reference evidence="3 4" key="1">
    <citation type="submission" date="2020-08" db="EMBL/GenBank/DDBJ databases">
        <title>Genome public.</title>
        <authorList>
            <person name="Liu C."/>
            <person name="Sun Q."/>
        </authorList>
    </citation>
    <scope>NUCLEOTIDE SEQUENCE [LARGE SCALE GENOMIC DNA]</scope>
    <source>
        <strain evidence="3 4">NSJ-43</strain>
    </source>
</reference>
<keyword evidence="1" id="KW-0175">Coiled coil</keyword>
<gene>
    <name evidence="3" type="ORF">H8S01_04850</name>
</gene>
<dbReference type="Gene3D" id="1.20.120.680">
    <property type="entry name" value="Formiminotetrahydrofolate cyclodeaminase monomer, up-and-down helical bundle"/>
    <property type="match status" value="1"/>
</dbReference>
<comment type="caution">
    <text evidence="3">The sequence shown here is derived from an EMBL/GenBank/DDBJ whole genome shotgun (WGS) entry which is preliminary data.</text>
</comment>
<organism evidence="3 4">
    <name type="scientific">Lachnospira hominis</name>
    <name type="common">ex Liu et al. 2021</name>
    <dbReference type="NCBI Taxonomy" id="2763051"/>
    <lineage>
        <taxon>Bacteria</taxon>
        <taxon>Bacillati</taxon>
        <taxon>Bacillota</taxon>
        <taxon>Clostridia</taxon>
        <taxon>Lachnospirales</taxon>
        <taxon>Lachnospiraceae</taxon>
        <taxon>Lachnospira</taxon>
    </lineage>
</organism>
<sequence>MTQQSMDTFLKTLSSSAPVPGGGGASAYVAAVGMSLGSMVANLTTGKKKYAEYQEEIEQIIEKAGKLTDELADYMQKDAVAFEPLSKAYGLPKDTEEEKTHREEVLEKCLVAASETPLELMEKILESMKILERLSVIGSTLAISDVGVGIQMAKAALNGASLNVFINTKLMKNMVVADDMNMRADEMLVQGNELADSIYETVMDKVR</sequence>
<evidence type="ECO:0000259" key="2">
    <source>
        <dbReference type="Pfam" id="PF04961"/>
    </source>
</evidence>
<dbReference type="RefSeq" id="WP_186836385.1">
    <property type="nucleotide sequence ID" value="NZ_JACOPD010000003.1"/>
</dbReference>
<feature type="domain" description="Cyclodeaminase/cyclohydrolase" evidence="2">
    <location>
        <begin position="5"/>
        <end position="185"/>
    </location>
</feature>
<dbReference type="Proteomes" id="UP000628463">
    <property type="component" value="Unassembled WGS sequence"/>
</dbReference>
<name>A0ABR7FYP0_9FIRM</name>
<dbReference type="InterPro" id="IPR007044">
    <property type="entry name" value="Cyclodeamin/CycHdrlase"/>
</dbReference>
<dbReference type="InterPro" id="IPR036178">
    <property type="entry name" value="Formintransfe-cycloase-like_sf"/>
</dbReference>